<reference evidence="1 2" key="1">
    <citation type="submission" date="2024-05" db="EMBL/GenBank/DDBJ databases">
        <title>A draft genome resource for the thread blight pathogen Marasmius tenuissimus strain MS-2.</title>
        <authorList>
            <person name="Yulfo-Soto G.E."/>
            <person name="Baruah I.K."/>
            <person name="Amoako-Attah I."/>
            <person name="Bukari Y."/>
            <person name="Meinhardt L.W."/>
            <person name="Bailey B.A."/>
            <person name="Cohen S.P."/>
        </authorList>
    </citation>
    <scope>NUCLEOTIDE SEQUENCE [LARGE SCALE GENOMIC DNA]</scope>
    <source>
        <strain evidence="1 2">MS-2</strain>
    </source>
</reference>
<gene>
    <name evidence="1" type="ORF">AAF712_011158</name>
</gene>
<proteinExistence type="predicted"/>
<dbReference type="EMBL" id="JBBXMP010000117">
    <property type="protein sequence ID" value="KAL0062002.1"/>
    <property type="molecule type" value="Genomic_DNA"/>
</dbReference>
<evidence type="ECO:0000313" key="2">
    <source>
        <dbReference type="Proteomes" id="UP001437256"/>
    </source>
</evidence>
<dbReference type="Proteomes" id="UP001437256">
    <property type="component" value="Unassembled WGS sequence"/>
</dbReference>
<protein>
    <submittedName>
        <fullName evidence="1">Uncharacterized protein</fullName>
    </submittedName>
</protein>
<keyword evidence="2" id="KW-1185">Reference proteome</keyword>
<evidence type="ECO:0000313" key="1">
    <source>
        <dbReference type="EMBL" id="KAL0062002.1"/>
    </source>
</evidence>
<comment type="caution">
    <text evidence="1">The sequence shown here is derived from an EMBL/GenBank/DDBJ whole genome shotgun (WGS) entry which is preliminary data.</text>
</comment>
<sequence length="218" mass="24772">MFSHSKNKNCSQHKIPTMFEPCEDDLHITRTPIEESYAEITYQAARQLDIYYFSQDPRPSLEELAKPLYAAWSKVWSNPLDLGAVRLEAGSDREKAANILEKQLIADAVAAHVNYQRNVEAHFDLPVQAEGAATWAEAVENIIQCGQWARWASIDYSKALRSMKRAERKRSEKHMGAWLLPAFGAAGNQETWKKMGDVMSNADTTYDKALQDFLGKKY</sequence>
<organism evidence="1 2">
    <name type="scientific">Marasmius tenuissimus</name>
    <dbReference type="NCBI Taxonomy" id="585030"/>
    <lineage>
        <taxon>Eukaryota</taxon>
        <taxon>Fungi</taxon>
        <taxon>Dikarya</taxon>
        <taxon>Basidiomycota</taxon>
        <taxon>Agaricomycotina</taxon>
        <taxon>Agaricomycetes</taxon>
        <taxon>Agaricomycetidae</taxon>
        <taxon>Agaricales</taxon>
        <taxon>Marasmiineae</taxon>
        <taxon>Marasmiaceae</taxon>
        <taxon>Marasmius</taxon>
    </lineage>
</organism>
<name>A0ABR2ZLG0_9AGAR</name>
<accession>A0ABR2ZLG0</accession>